<dbReference type="Gene3D" id="1.25.40.10">
    <property type="entry name" value="Tetratricopeptide repeat domain"/>
    <property type="match status" value="1"/>
</dbReference>
<name>A0A7W7L2G0_9MICC</name>
<dbReference type="RefSeq" id="WP_229667021.1">
    <property type="nucleotide sequence ID" value="NZ_BMLA01000001.1"/>
</dbReference>
<gene>
    <name evidence="2" type="ORF">BJ976_000781</name>
</gene>
<evidence type="ECO:0000256" key="1">
    <source>
        <dbReference type="SAM" id="MobiDB-lite"/>
    </source>
</evidence>
<feature type="region of interest" description="Disordered" evidence="1">
    <location>
        <begin position="200"/>
        <end position="274"/>
    </location>
</feature>
<sequence>MKEIGGLDERPGTWVAKHLVMAGRYLEEDPALAFQHALAASRKGGRLARVREAVALTAYAAGEYQDALREFRTYRRMTGDDTHVAAQVDCERALGRPEKALQLAEEVDQERLDRAARVELAMVVSGIREDQGDLAGAHDALQVPELDRRRGYPFSPRLFQRQADVLAALGRRDEAAQWRRSVRVAERALGLGGFAEPQIMDIEVEPEEESRPRDRGRGERGDRVRADRGSAGSPAPAAEESSPSEAEPDPNQMSLFDGIADADVADAGRRREEP</sequence>
<dbReference type="EMBL" id="JACHMC010000001">
    <property type="protein sequence ID" value="MBB4882430.1"/>
    <property type="molecule type" value="Genomic_DNA"/>
</dbReference>
<dbReference type="Proteomes" id="UP000560081">
    <property type="component" value="Unassembled WGS sequence"/>
</dbReference>
<proteinExistence type="predicted"/>
<accession>A0A7W7L2G0</accession>
<feature type="compositionally biased region" description="Basic and acidic residues" evidence="1">
    <location>
        <begin position="209"/>
        <end position="228"/>
    </location>
</feature>
<evidence type="ECO:0000313" key="2">
    <source>
        <dbReference type="EMBL" id="MBB4882430.1"/>
    </source>
</evidence>
<dbReference type="AlphaFoldDB" id="A0A7W7L2G0"/>
<evidence type="ECO:0000313" key="3">
    <source>
        <dbReference type="Proteomes" id="UP000560081"/>
    </source>
</evidence>
<reference evidence="2 3" key="1">
    <citation type="submission" date="2020-08" db="EMBL/GenBank/DDBJ databases">
        <title>Sequencing the genomes of 1000 actinobacteria strains.</title>
        <authorList>
            <person name="Klenk H.-P."/>
        </authorList>
    </citation>
    <scope>NUCLEOTIDE SEQUENCE [LARGE SCALE GENOMIC DNA]</scope>
    <source>
        <strain evidence="2 3">DSM 19079</strain>
    </source>
</reference>
<feature type="compositionally biased region" description="Low complexity" evidence="1">
    <location>
        <begin position="233"/>
        <end position="245"/>
    </location>
</feature>
<keyword evidence="3" id="KW-1185">Reference proteome</keyword>
<comment type="caution">
    <text evidence="2">The sequence shown here is derived from an EMBL/GenBank/DDBJ whole genome shotgun (WGS) entry which is preliminary data.</text>
</comment>
<protein>
    <submittedName>
        <fullName evidence="2">Tetratricopeptide (TPR) repeat protein</fullName>
    </submittedName>
</protein>
<dbReference type="InterPro" id="IPR011990">
    <property type="entry name" value="TPR-like_helical_dom_sf"/>
</dbReference>
<organism evidence="2 3">
    <name type="scientific">Micrococcus flavus</name>
    <dbReference type="NCBI Taxonomy" id="384602"/>
    <lineage>
        <taxon>Bacteria</taxon>
        <taxon>Bacillati</taxon>
        <taxon>Actinomycetota</taxon>
        <taxon>Actinomycetes</taxon>
        <taxon>Micrococcales</taxon>
        <taxon>Micrococcaceae</taxon>
        <taxon>Micrococcus</taxon>
    </lineage>
</organism>